<reference evidence="6 7" key="1">
    <citation type="submission" date="2018-08" db="EMBL/GenBank/DDBJ databases">
        <title>Meiothermus terrae DSM 26712 genome sequencing project.</title>
        <authorList>
            <person name="Da Costa M.S."/>
            <person name="Albuquerque L."/>
            <person name="Raposo P."/>
            <person name="Froufe H.J.C."/>
            <person name="Barroso C.S."/>
            <person name="Egas C."/>
        </authorList>
    </citation>
    <scope>NUCLEOTIDE SEQUENCE [LARGE SCALE GENOMIC DNA]</scope>
    <source>
        <strain evidence="6 7">DSM 26712</strain>
    </source>
</reference>
<evidence type="ECO:0000256" key="2">
    <source>
        <dbReference type="ARBA" id="ARBA00022777"/>
    </source>
</evidence>
<dbReference type="EC" id="2.7.13.3" evidence="6"/>
<accession>A0A399EEV1</accession>
<dbReference type="EMBL" id="QXDL01000099">
    <property type="protein sequence ID" value="RIH83147.1"/>
    <property type="molecule type" value="Genomic_DNA"/>
</dbReference>
<dbReference type="PANTHER" id="PTHR24421:SF59">
    <property type="entry name" value="OXYGEN SENSOR HISTIDINE KINASE NREB"/>
    <property type="match status" value="1"/>
</dbReference>
<evidence type="ECO:0000313" key="6">
    <source>
        <dbReference type="EMBL" id="RIH83147.1"/>
    </source>
</evidence>
<dbReference type="PANTHER" id="PTHR24421">
    <property type="entry name" value="NITRATE/NITRITE SENSOR PROTEIN NARX-RELATED"/>
    <property type="match status" value="1"/>
</dbReference>
<dbReference type="SMART" id="SM00387">
    <property type="entry name" value="HATPase_c"/>
    <property type="match status" value="1"/>
</dbReference>
<name>A0A399EEV1_9DEIN</name>
<keyword evidence="4" id="KW-0472">Membrane</keyword>
<evidence type="ECO:0000256" key="1">
    <source>
        <dbReference type="ARBA" id="ARBA00022679"/>
    </source>
</evidence>
<dbReference type="InterPro" id="IPR011712">
    <property type="entry name" value="Sig_transdc_His_kin_sub3_dim/P"/>
</dbReference>
<gene>
    <name evidence="6" type="primary">desK</name>
    <name evidence="6" type="ORF">Mterra_02387</name>
</gene>
<dbReference type="RefSeq" id="WP_119315425.1">
    <property type="nucleotide sequence ID" value="NZ_QXDL01000099.1"/>
</dbReference>
<dbReference type="Proteomes" id="UP000265715">
    <property type="component" value="Unassembled WGS sequence"/>
</dbReference>
<keyword evidence="4" id="KW-1133">Transmembrane helix</keyword>
<feature type="transmembrane region" description="Helical" evidence="4">
    <location>
        <begin position="78"/>
        <end position="104"/>
    </location>
</feature>
<protein>
    <submittedName>
        <fullName evidence="6">Sensor histidine kinase DesK</fullName>
        <ecNumber evidence="6">2.7.13.3</ecNumber>
    </submittedName>
</protein>
<evidence type="ECO:0000313" key="7">
    <source>
        <dbReference type="Proteomes" id="UP000265715"/>
    </source>
</evidence>
<keyword evidence="4" id="KW-0812">Transmembrane</keyword>
<proteinExistence type="predicted"/>
<dbReference type="GO" id="GO:0046983">
    <property type="term" value="F:protein dimerization activity"/>
    <property type="evidence" value="ECO:0007669"/>
    <property type="project" value="InterPro"/>
</dbReference>
<dbReference type="AlphaFoldDB" id="A0A399EEV1"/>
<keyword evidence="7" id="KW-1185">Reference proteome</keyword>
<feature type="transmembrane region" description="Helical" evidence="4">
    <location>
        <begin position="147"/>
        <end position="165"/>
    </location>
</feature>
<dbReference type="OrthoDB" id="9781904at2"/>
<feature type="domain" description="Histidine kinase/HSP90-like ATPase" evidence="5">
    <location>
        <begin position="292"/>
        <end position="380"/>
    </location>
</feature>
<dbReference type="InterPro" id="IPR003594">
    <property type="entry name" value="HATPase_dom"/>
</dbReference>
<evidence type="ECO:0000256" key="4">
    <source>
        <dbReference type="SAM" id="Phobius"/>
    </source>
</evidence>
<dbReference type="Pfam" id="PF02518">
    <property type="entry name" value="HATPase_c"/>
    <property type="match status" value="1"/>
</dbReference>
<dbReference type="Gene3D" id="3.30.565.10">
    <property type="entry name" value="Histidine kinase-like ATPase, C-terminal domain"/>
    <property type="match status" value="1"/>
</dbReference>
<feature type="transmembrane region" description="Helical" evidence="4">
    <location>
        <begin position="116"/>
        <end position="135"/>
    </location>
</feature>
<keyword evidence="3" id="KW-0902">Two-component regulatory system</keyword>
<dbReference type="GO" id="GO:0016020">
    <property type="term" value="C:membrane"/>
    <property type="evidence" value="ECO:0007669"/>
    <property type="project" value="InterPro"/>
</dbReference>
<organism evidence="6 7">
    <name type="scientific">Calidithermus terrae</name>
    <dbReference type="NCBI Taxonomy" id="1408545"/>
    <lineage>
        <taxon>Bacteria</taxon>
        <taxon>Thermotogati</taxon>
        <taxon>Deinococcota</taxon>
        <taxon>Deinococci</taxon>
        <taxon>Thermales</taxon>
        <taxon>Thermaceae</taxon>
        <taxon>Calidithermus</taxon>
    </lineage>
</organism>
<keyword evidence="2 6" id="KW-0418">Kinase</keyword>
<keyword evidence="1 6" id="KW-0808">Transferase</keyword>
<dbReference type="InterPro" id="IPR036890">
    <property type="entry name" value="HATPase_C_sf"/>
</dbReference>
<evidence type="ECO:0000259" key="5">
    <source>
        <dbReference type="SMART" id="SM00387"/>
    </source>
</evidence>
<comment type="caution">
    <text evidence="6">The sequence shown here is derived from an EMBL/GenBank/DDBJ whole genome shotgun (WGS) entry which is preliminary data.</text>
</comment>
<evidence type="ECO:0000256" key="3">
    <source>
        <dbReference type="ARBA" id="ARBA00023012"/>
    </source>
</evidence>
<dbReference type="Gene3D" id="1.20.5.1930">
    <property type="match status" value="1"/>
</dbReference>
<dbReference type="SUPFAM" id="SSF55874">
    <property type="entry name" value="ATPase domain of HSP90 chaperone/DNA topoisomerase II/histidine kinase"/>
    <property type="match status" value="1"/>
</dbReference>
<dbReference type="CDD" id="cd16917">
    <property type="entry name" value="HATPase_UhpB-NarQ-NarX-like"/>
    <property type="match status" value="1"/>
</dbReference>
<sequence length="380" mass="41314">MPPWALQMSYWAGVGTWLVVGVPVVLQWAQKPALFAQPGNYLWLACYLLFGLIFALVASERLPFLNATPKVERAVLGLQVFLASCALLLLPQYGFIAVLFIITAAHAPHVLRLPQAVALVLAQTALMAVTFSRVGGWDDGLEVTVSVFAYLGFQLFALFSTEAALREARARAELSQLNAELKATQALLSESSRVGERVRIARELHDLIGHQLTALALNLEIATHTEGQKSREHVAKARQIAKELLGGVRGVVSAMRDTPIDLEASLRALVEGVPKPAIHLALEPGVSLEDPEKAHALVRCVQEVITNAVRHAQADNLWIRLEATPEGLAVHARDDGRGVREVRAGNGLRGMRERLEQLGGRLQVESRPGEGFSIDAVMPS</sequence>
<dbReference type="Pfam" id="PF07730">
    <property type="entry name" value="HisKA_3"/>
    <property type="match status" value="1"/>
</dbReference>
<feature type="transmembrane region" description="Helical" evidence="4">
    <location>
        <begin position="6"/>
        <end position="29"/>
    </location>
</feature>
<dbReference type="GO" id="GO:0000155">
    <property type="term" value="F:phosphorelay sensor kinase activity"/>
    <property type="evidence" value="ECO:0007669"/>
    <property type="project" value="InterPro"/>
</dbReference>
<dbReference type="InterPro" id="IPR050482">
    <property type="entry name" value="Sensor_HK_TwoCompSys"/>
</dbReference>
<feature type="transmembrane region" description="Helical" evidence="4">
    <location>
        <begin position="41"/>
        <end position="58"/>
    </location>
</feature>